<dbReference type="EMBL" id="PFED01000134">
    <property type="protein sequence ID" value="PJE62733.1"/>
    <property type="molecule type" value="Genomic_DNA"/>
</dbReference>
<evidence type="ECO:0000313" key="3">
    <source>
        <dbReference type="Proteomes" id="UP000229554"/>
    </source>
</evidence>
<dbReference type="AlphaFoldDB" id="A0A2M8KS49"/>
<protein>
    <recommendedName>
        <fullName evidence="4">Membrane protein 6-pyruvoyl-tetrahydropterin synthase-related domain-containing protein</fullName>
    </recommendedName>
</protein>
<feature type="transmembrane region" description="Helical" evidence="1">
    <location>
        <begin position="372"/>
        <end position="390"/>
    </location>
</feature>
<keyword evidence="1" id="KW-0472">Membrane</keyword>
<name>A0A2M8KS49_9BACT</name>
<dbReference type="Proteomes" id="UP000229554">
    <property type="component" value="Unassembled WGS sequence"/>
</dbReference>
<organism evidence="2 3">
    <name type="scientific">Candidatus Roizmanbacteria bacterium CG10_big_fil_rev_8_21_14_0_10_39_6</name>
    <dbReference type="NCBI Taxonomy" id="1974853"/>
    <lineage>
        <taxon>Bacteria</taxon>
        <taxon>Candidatus Roizmaniibacteriota</taxon>
    </lineage>
</organism>
<proteinExistence type="predicted"/>
<feature type="transmembrane region" description="Helical" evidence="1">
    <location>
        <begin position="396"/>
        <end position="416"/>
    </location>
</feature>
<comment type="caution">
    <text evidence="2">The sequence shown here is derived from an EMBL/GenBank/DDBJ whole genome shotgun (WGS) entry which is preliminary data.</text>
</comment>
<feature type="transmembrane region" description="Helical" evidence="1">
    <location>
        <begin position="203"/>
        <end position="221"/>
    </location>
</feature>
<feature type="transmembrane region" description="Helical" evidence="1">
    <location>
        <begin position="286"/>
        <end position="304"/>
    </location>
</feature>
<evidence type="ECO:0008006" key="4">
    <source>
        <dbReference type="Google" id="ProtNLM"/>
    </source>
</evidence>
<feature type="transmembrane region" description="Helical" evidence="1">
    <location>
        <begin position="79"/>
        <end position="100"/>
    </location>
</feature>
<sequence>MHLSTYYSDASDHTYFGWTMWHIAESLKNGSLFNMQQFFIGNQFYPFSHSFAYSDHILFPGLVLFTPLYILTKQIILSVNLVILLSFILTFISSFATIRYFVKNTYASLIGALIFTYNPLMFASFPHHANLLQRYFLPLVFLWGYRYVRTPSWRSAIIFYGVFTLNWLTAVYFGIFTLIFIPIFCVPVLFSNFKKGLPYINKLLMTSIVVIIYIPLLYFVTKPYLIFTHKESITRNIVETLYFSARGIDWVSPDPRNMLYVQDHTHVNDNRFPKDILGFNFSEHTLFLNIIPSLLFIFGLLYTIKIKKDALSKSAMISFGTVFIISALLTFGPIYTGWNEPPNTNPQPLLYYYLYNIFFPLRALRVPTRFQYIFYIPFSLVCAYGMLFIRKHIGKYSQYILITFLVLSVIIVENVIQVPFTEQSRRIAQIQMYLMKNPQTFQKLFDAPTLHLPMYTKDVQFKELGYANWALYTHEKTVNGYSAFIPFDYQKIVKQSKTIDDTFIRYLGNIGVRYVIVHLDSLTEKQQKKILSNRYAKTLTVYKDSNTLILSINKELSIPPLCVKPHVSISINFPSEVPRLTLLPYTFTITNKERCAIQNLYDKRYLTSHVQIGDTKISTDSIVPFVIEPYSSATISGTLKQKPPYIYISPGEHTGKAYFPRFNKSINFAILAH</sequence>
<evidence type="ECO:0000256" key="1">
    <source>
        <dbReference type="SAM" id="Phobius"/>
    </source>
</evidence>
<reference evidence="3" key="1">
    <citation type="submission" date="2017-09" db="EMBL/GenBank/DDBJ databases">
        <title>Depth-based differentiation of microbial function through sediment-hosted aquifers and enrichment of novel symbionts in the deep terrestrial subsurface.</title>
        <authorList>
            <person name="Probst A.J."/>
            <person name="Ladd B."/>
            <person name="Jarett J.K."/>
            <person name="Geller-Mcgrath D.E."/>
            <person name="Sieber C.M.K."/>
            <person name="Emerson J.B."/>
            <person name="Anantharaman K."/>
            <person name="Thomas B.C."/>
            <person name="Malmstrom R."/>
            <person name="Stieglmeier M."/>
            <person name="Klingl A."/>
            <person name="Woyke T."/>
            <person name="Ryan C.M."/>
            <person name="Banfield J.F."/>
        </authorList>
    </citation>
    <scope>NUCLEOTIDE SEQUENCE [LARGE SCALE GENOMIC DNA]</scope>
</reference>
<keyword evidence="1" id="KW-0812">Transmembrane</keyword>
<feature type="transmembrane region" description="Helical" evidence="1">
    <location>
        <begin position="168"/>
        <end position="191"/>
    </location>
</feature>
<evidence type="ECO:0000313" key="2">
    <source>
        <dbReference type="EMBL" id="PJE62733.1"/>
    </source>
</evidence>
<feature type="transmembrane region" description="Helical" evidence="1">
    <location>
        <begin position="316"/>
        <end position="337"/>
    </location>
</feature>
<accession>A0A2M8KS49</accession>
<gene>
    <name evidence="2" type="ORF">COU88_03355</name>
</gene>
<feature type="transmembrane region" description="Helical" evidence="1">
    <location>
        <begin position="106"/>
        <end position="125"/>
    </location>
</feature>
<feature type="transmembrane region" description="Helical" evidence="1">
    <location>
        <begin position="349"/>
        <end position="365"/>
    </location>
</feature>
<keyword evidence="1" id="KW-1133">Transmembrane helix</keyword>